<comment type="caution">
    <text evidence="3">The sequence shown here is derived from an EMBL/GenBank/DDBJ whole genome shotgun (WGS) entry which is preliminary data.</text>
</comment>
<dbReference type="Proteomes" id="UP000324800">
    <property type="component" value="Unassembled WGS sequence"/>
</dbReference>
<accession>A0A5J4VMY7</accession>
<organism evidence="3 4">
    <name type="scientific">Streblomastix strix</name>
    <dbReference type="NCBI Taxonomy" id="222440"/>
    <lineage>
        <taxon>Eukaryota</taxon>
        <taxon>Metamonada</taxon>
        <taxon>Preaxostyla</taxon>
        <taxon>Oxymonadida</taxon>
        <taxon>Streblomastigidae</taxon>
        <taxon>Streblomastix</taxon>
    </lineage>
</organism>
<proteinExistence type="predicted"/>
<keyword evidence="1" id="KW-0732">Signal</keyword>
<name>A0A5J4VMY7_9EUKA</name>
<dbReference type="OrthoDB" id="6409159at2759"/>
<evidence type="ECO:0000313" key="3">
    <source>
        <dbReference type="EMBL" id="KAA6383633.1"/>
    </source>
</evidence>
<dbReference type="SUPFAM" id="SSF81296">
    <property type="entry name" value="E set domains"/>
    <property type="match status" value="1"/>
</dbReference>
<dbReference type="AlphaFoldDB" id="A0A5J4VMY7"/>
<dbReference type="InterPro" id="IPR003172">
    <property type="entry name" value="ML_dom"/>
</dbReference>
<evidence type="ECO:0000313" key="4">
    <source>
        <dbReference type="Proteomes" id="UP000324800"/>
    </source>
</evidence>
<feature type="signal peptide" evidence="1">
    <location>
        <begin position="1"/>
        <end position="18"/>
    </location>
</feature>
<dbReference type="Pfam" id="PF02221">
    <property type="entry name" value="E1_DerP2_DerF2"/>
    <property type="match status" value="1"/>
</dbReference>
<feature type="chain" id="PRO_5023900344" description="MD-2-related lipid-recognition domain-containing protein" evidence="1">
    <location>
        <begin position="19"/>
        <end position="140"/>
    </location>
</feature>
<feature type="domain" description="MD-2-related lipid-recognition" evidence="2">
    <location>
        <begin position="20"/>
        <end position="136"/>
    </location>
</feature>
<reference evidence="3 4" key="1">
    <citation type="submission" date="2019-03" db="EMBL/GenBank/DDBJ databases">
        <title>Single cell metagenomics reveals metabolic interactions within the superorganism composed of flagellate Streblomastix strix and complex community of Bacteroidetes bacteria on its surface.</title>
        <authorList>
            <person name="Treitli S.C."/>
            <person name="Kolisko M."/>
            <person name="Husnik F."/>
            <person name="Keeling P."/>
            <person name="Hampl V."/>
        </authorList>
    </citation>
    <scope>NUCLEOTIDE SEQUENCE [LARGE SCALE GENOMIC DNA]</scope>
    <source>
        <strain evidence="3">ST1C</strain>
    </source>
</reference>
<protein>
    <recommendedName>
        <fullName evidence="2">MD-2-related lipid-recognition domain-containing protein</fullName>
    </recommendedName>
</protein>
<dbReference type="EMBL" id="SNRW01006149">
    <property type="protein sequence ID" value="KAA6383633.1"/>
    <property type="molecule type" value="Genomic_DNA"/>
</dbReference>
<dbReference type="InterPro" id="IPR014756">
    <property type="entry name" value="Ig_E-set"/>
</dbReference>
<evidence type="ECO:0000259" key="2">
    <source>
        <dbReference type="Pfam" id="PF02221"/>
    </source>
</evidence>
<gene>
    <name evidence="3" type="ORF">EZS28_020840</name>
</gene>
<evidence type="ECO:0000256" key="1">
    <source>
        <dbReference type="SAM" id="SignalP"/>
    </source>
</evidence>
<sequence>MKFVSLLICAVLLTLTCAHDFEDCLKGKGSVVMLNMDIYPDPAIMGEVNSVNYTYRQSKKIDYGDCVRTAYLSVIPLLKLTADFCEGGICPQEPGTYNGSFAIGKDDYIPEGNFRIESICYNRNKVQFWCTSFNMSVVKK</sequence>